<comment type="caution">
    <text evidence="1">The sequence shown here is derived from an EMBL/GenBank/DDBJ whole genome shotgun (WGS) entry which is preliminary data.</text>
</comment>
<name>A0ABW4S2E2_9RHOB</name>
<accession>A0ABW4S2E2</accession>
<evidence type="ECO:0000313" key="1">
    <source>
        <dbReference type="EMBL" id="MFD1911776.1"/>
    </source>
</evidence>
<sequence>MEVVQICATHIPDFRAARAAVEEAGFRGEGTDGRFHWFTERNRIFVGITATQGSHHGCAVSLNRLTVQEAKAAVQAFLPSDTTLEIPLEGRRGEPEALWAAVIDGKPMWIAIEGSAYTGITRGAFIVVLPVRERG</sequence>
<organism evidence="1 2">
    <name type="scientific">Halodurantibacterium flavum</name>
    <dbReference type="NCBI Taxonomy" id="1382802"/>
    <lineage>
        <taxon>Bacteria</taxon>
        <taxon>Pseudomonadati</taxon>
        <taxon>Pseudomonadota</taxon>
        <taxon>Alphaproteobacteria</taxon>
        <taxon>Rhodobacterales</taxon>
        <taxon>Paracoccaceae</taxon>
        <taxon>Halodurantibacterium</taxon>
    </lineage>
</organism>
<dbReference type="Proteomes" id="UP001597353">
    <property type="component" value="Unassembled WGS sequence"/>
</dbReference>
<evidence type="ECO:0000313" key="2">
    <source>
        <dbReference type="Proteomes" id="UP001597353"/>
    </source>
</evidence>
<proteinExistence type="predicted"/>
<gene>
    <name evidence="1" type="ORF">ACFSGJ_06030</name>
</gene>
<dbReference type="EMBL" id="JBHUGH010000003">
    <property type="protein sequence ID" value="MFD1911776.1"/>
    <property type="molecule type" value="Genomic_DNA"/>
</dbReference>
<reference evidence="2" key="1">
    <citation type="journal article" date="2019" name="Int. J. Syst. Evol. Microbiol.">
        <title>The Global Catalogue of Microorganisms (GCM) 10K type strain sequencing project: providing services to taxonomists for standard genome sequencing and annotation.</title>
        <authorList>
            <consortium name="The Broad Institute Genomics Platform"/>
            <consortium name="The Broad Institute Genome Sequencing Center for Infectious Disease"/>
            <person name="Wu L."/>
            <person name="Ma J."/>
        </authorList>
    </citation>
    <scope>NUCLEOTIDE SEQUENCE [LARGE SCALE GENOMIC DNA]</scope>
    <source>
        <strain evidence="2">CGMCC 4.7242</strain>
    </source>
</reference>
<dbReference type="RefSeq" id="WP_390260087.1">
    <property type="nucleotide sequence ID" value="NZ_JBHUGH010000003.1"/>
</dbReference>
<protein>
    <submittedName>
        <fullName evidence="1">Uncharacterized protein</fullName>
    </submittedName>
</protein>
<keyword evidence="2" id="KW-1185">Reference proteome</keyword>